<feature type="compositionally biased region" description="Basic and acidic residues" evidence="2">
    <location>
        <begin position="261"/>
        <end position="272"/>
    </location>
</feature>
<dbReference type="SUPFAM" id="SSF53850">
    <property type="entry name" value="Periplasmic binding protein-like II"/>
    <property type="match status" value="1"/>
</dbReference>
<name>A0A5D4IES8_9ACTN</name>
<evidence type="ECO:0000256" key="1">
    <source>
        <dbReference type="ARBA" id="ARBA00008725"/>
    </source>
</evidence>
<dbReference type="PROSITE" id="PS00108">
    <property type="entry name" value="PROTEIN_KINASE_ST"/>
    <property type="match status" value="1"/>
</dbReference>
<dbReference type="SMART" id="SM00220">
    <property type="entry name" value="S_TKc"/>
    <property type="match status" value="1"/>
</dbReference>
<dbReference type="InterPro" id="IPR024370">
    <property type="entry name" value="PBP_domain"/>
</dbReference>
<evidence type="ECO:0000256" key="2">
    <source>
        <dbReference type="SAM" id="MobiDB-lite"/>
    </source>
</evidence>
<dbReference type="Gene3D" id="1.10.510.10">
    <property type="entry name" value="Transferase(Phosphotransferase) domain 1"/>
    <property type="match status" value="1"/>
</dbReference>
<dbReference type="Gene3D" id="3.30.200.20">
    <property type="entry name" value="Phosphorylase Kinase, domain 1"/>
    <property type="match status" value="1"/>
</dbReference>
<evidence type="ECO:0000259" key="3">
    <source>
        <dbReference type="PROSITE" id="PS50011"/>
    </source>
</evidence>
<comment type="caution">
    <text evidence="4">The sequence shown here is derived from an EMBL/GenBank/DDBJ whole genome shotgun (WGS) entry which is preliminary data.</text>
</comment>
<feature type="region of interest" description="Disordered" evidence="2">
    <location>
        <begin position="240"/>
        <end position="297"/>
    </location>
</feature>
<evidence type="ECO:0000313" key="5">
    <source>
        <dbReference type="Proteomes" id="UP000323242"/>
    </source>
</evidence>
<dbReference type="InterPro" id="IPR000719">
    <property type="entry name" value="Prot_kinase_dom"/>
</dbReference>
<dbReference type="SUPFAM" id="SSF56112">
    <property type="entry name" value="Protein kinase-like (PK-like)"/>
    <property type="match status" value="1"/>
</dbReference>
<dbReference type="Pfam" id="PF12849">
    <property type="entry name" value="PBP_like_2"/>
    <property type="match status" value="1"/>
</dbReference>
<dbReference type="AlphaFoldDB" id="A0A5D4IES8"/>
<gene>
    <name evidence="4" type="ORF">FY004_30955</name>
</gene>
<keyword evidence="4" id="KW-0418">Kinase</keyword>
<dbReference type="Gene3D" id="3.40.190.10">
    <property type="entry name" value="Periplasmic binding protein-like II"/>
    <property type="match status" value="2"/>
</dbReference>
<dbReference type="InterPro" id="IPR011009">
    <property type="entry name" value="Kinase-like_dom_sf"/>
</dbReference>
<dbReference type="PANTHER" id="PTHR42996:SF1">
    <property type="entry name" value="PHOSPHATE-BINDING PROTEIN PSTS"/>
    <property type="match status" value="1"/>
</dbReference>
<dbReference type="Pfam" id="PF00069">
    <property type="entry name" value="Pkinase"/>
    <property type="match status" value="1"/>
</dbReference>
<dbReference type="GO" id="GO:0005524">
    <property type="term" value="F:ATP binding"/>
    <property type="evidence" value="ECO:0007669"/>
    <property type="project" value="InterPro"/>
</dbReference>
<sequence length="672" mass="70308">MGVVYRARSLSGRVLAIKVIRPELAQDPAFRDRFRREVAAARRVSGAFTAPVVDADVEGVSPWLATLFVAGPSLAERVSGGGPLNVGEVRRLAAGLADALRDIHRAGLVHRDLKPGNVLLAEDGPRVIDFGIARAVEATQLTRTGTTVGTPPFMAPEQFRDGTVGPAADVFALGSVLVYAATGHGPFDGDTSHAIGFRVVYEEPDLTGLPEDLRSVVTACLAKDAAGRPTPEMVLESVTGGRADSEALVPSPSTLTLRTTGDVRTDTVESHPESSTPFSVGLQQAAPSPQPRTGSGATRRTVIAAVAATVVAAVTIPLLVSQVGDRDEGSRSNRLGTSTAPSPSATSCALPAATMRGSGSSTQKQSVNNWIAGYRQLCPDDEVVYEGSGAGVGLLDFSLQKDSEFALLNEPMTPSQASGADRRCAGAGTLQIPVVTLPVAVVFRLQGVGSLVLDASTVAGVFNGRVTRWNDPAIARLNRATPLPDMEIRVFHHRGVSPATLILTHYLAGAAPEDWPYRADEAMPVRTGDGLLDEDIAWQLSESDGTISYLPLAMAQSNKLTTAALDTGGEEPVRPETESLARGAEQARPISAGGTDLALDVDHSMRSPGAYPIFRFGYAVTCTRATSESGPTAVPFLRYALSGPAQLAAERNGLGRLPSKVRNHVLGTLGSG</sequence>
<feature type="domain" description="Protein kinase" evidence="3">
    <location>
        <begin position="1"/>
        <end position="248"/>
    </location>
</feature>
<organism evidence="4 5">
    <name type="scientific">Streptomyces parvus</name>
    <dbReference type="NCBI Taxonomy" id="66428"/>
    <lineage>
        <taxon>Bacteria</taxon>
        <taxon>Bacillati</taxon>
        <taxon>Actinomycetota</taxon>
        <taxon>Actinomycetes</taxon>
        <taxon>Kitasatosporales</taxon>
        <taxon>Streptomycetaceae</taxon>
        <taxon>Streptomyces</taxon>
    </lineage>
</organism>
<keyword evidence="5" id="KW-1185">Reference proteome</keyword>
<protein>
    <submittedName>
        <fullName evidence="4">Protein kinase</fullName>
    </submittedName>
</protein>
<dbReference type="PANTHER" id="PTHR42996">
    <property type="entry name" value="PHOSPHATE-BINDING PROTEIN PSTS"/>
    <property type="match status" value="1"/>
</dbReference>
<dbReference type="Proteomes" id="UP000323242">
    <property type="component" value="Unassembled WGS sequence"/>
</dbReference>
<dbReference type="EMBL" id="VSZQ01000230">
    <property type="protein sequence ID" value="TYR51647.1"/>
    <property type="molecule type" value="Genomic_DNA"/>
</dbReference>
<dbReference type="InterPro" id="IPR008271">
    <property type="entry name" value="Ser/Thr_kinase_AS"/>
</dbReference>
<keyword evidence="4" id="KW-0808">Transferase</keyword>
<feature type="compositionally biased region" description="Low complexity" evidence="2">
    <location>
        <begin position="337"/>
        <end position="354"/>
    </location>
</feature>
<reference evidence="4 5" key="1">
    <citation type="submission" date="2019-08" db="EMBL/GenBank/DDBJ databases">
        <title>Draft genome for granaticin producer strain Streptomyces parvus C05.</title>
        <authorList>
            <person name="Gonzalez-Pimentel J.L."/>
        </authorList>
    </citation>
    <scope>NUCLEOTIDE SEQUENCE [LARGE SCALE GENOMIC DNA]</scope>
    <source>
        <strain evidence="4 5">C05</strain>
    </source>
</reference>
<feature type="region of interest" description="Disordered" evidence="2">
    <location>
        <begin position="323"/>
        <end position="362"/>
    </location>
</feature>
<dbReference type="InterPro" id="IPR050962">
    <property type="entry name" value="Phosphate-bind_PstS"/>
</dbReference>
<proteinExistence type="inferred from homology"/>
<dbReference type="PROSITE" id="PS50011">
    <property type="entry name" value="PROTEIN_KINASE_DOM"/>
    <property type="match status" value="1"/>
</dbReference>
<comment type="similarity">
    <text evidence="1">Belongs to the PstS family.</text>
</comment>
<accession>A0A5D4IES8</accession>
<feature type="compositionally biased region" description="Polar residues" evidence="2">
    <location>
        <begin position="273"/>
        <end position="296"/>
    </location>
</feature>
<dbReference type="GO" id="GO:0004672">
    <property type="term" value="F:protein kinase activity"/>
    <property type="evidence" value="ECO:0007669"/>
    <property type="project" value="InterPro"/>
</dbReference>
<evidence type="ECO:0000313" key="4">
    <source>
        <dbReference type="EMBL" id="TYR51647.1"/>
    </source>
</evidence>
<dbReference type="CDD" id="cd14014">
    <property type="entry name" value="STKc_PknB_like"/>
    <property type="match status" value="1"/>
</dbReference>